<sequence length="116" mass="12041">MDSLQLFLDQMEPSGDAESVWLKEIFSFVSEHLCPVLSGPAPSAADGLLTGGDVCADQLSVCLVKKIQEHTTLTHTLPVSYRLVSVSELLSRQRVASSATSPGAPISSGVGQGGGA</sequence>
<name>A0A484BYI1_PERFV</name>
<gene>
    <name evidence="2" type="ORF">EPR50_G00244660</name>
</gene>
<proteinExistence type="predicted"/>
<reference evidence="2 3" key="1">
    <citation type="submission" date="2019-01" db="EMBL/GenBank/DDBJ databases">
        <title>A chromosome-scale genome assembly of the yellow perch, Perca flavescens.</title>
        <authorList>
            <person name="Feron R."/>
            <person name="Morvezen R."/>
            <person name="Bestin A."/>
            <person name="Haffray P."/>
            <person name="Klopp C."/>
            <person name="Zahm M."/>
            <person name="Cabau C."/>
            <person name="Roques C."/>
            <person name="Donnadieu C."/>
            <person name="Bouchez O."/>
            <person name="Christie M."/>
            <person name="Larson W."/>
            <person name="Guiguen Y."/>
        </authorList>
    </citation>
    <scope>NUCLEOTIDE SEQUENCE [LARGE SCALE GENOMIC DNA]</scope>
    <source>
        <strain evidence="2">YP-PL-M2</strain>
        <tissue evidence="2">Blood</tissue>
    </source>
</reference>
<evidence type="ECO:0000313" key="2">
    <source>
        <dbReference type="EMBL" id="TDG95846.1"/>
    </source>
</evidence>
<evidence type="ECO:0000256" key="1">
    <source>
        <dbReference type="SAM" id="MobiDB-lite"/>
    </source>
</evidence>
<dbReference type="Proteomes" id="UP000295070">
    <property type="component" value="Unassembled WGS sequence"/>
</dbReference>
<comment type="caution">
    <text evidence="2">The sequence shown here is derived from an EMBL/GenBank/DDBJ whole genome shotgun (WGS) entry which is preliminary data.</text>
</comment>
<keyword evidence="3" id="KW-1185">Reference proteome</keyword>
<evidence type="ECO:0000313" key="3">
    <source>
        <dbReference type="Proteomes" id="UP000295070"/>
    </source>
</evidence>
<dbReference type="AlphaFoldDB" id="A0A484BYI1"/>
<protein>
    <submittedName>
        <fullName evidence="2">Uncharacterized protein</fullName>
    </submittedName>
</protein>
<feature type="region of interest" description="Disordered" evidence="1">
    <location>
        <begin position="95"/>
        <end position="116"/>
    </location>
</feature>
<organism evidence="2 3">
    <name type="scientific">Perca flavescens</name>
    <name type="common">American yellow perch</name>
    <name type="synonym">Morone flavescens</name>
    <dbReference type="NCBI Taxonomy" id="8167"/>
    <lineage>
        <taxon>Eukaryota</taxon>
        <taxon>Metazoa</taxon>
        <taxon>Chordata</taxon>
        <taxon>Craniata</taxon>
        <taxon>Vertebrata</taxon>
        <taxon>Euteleostomi</taxon>
        <taxon>Actinopterygii</taxon>
        <taxon>Neopterygii</taxon>
        <taxon>Teleostei</taxon>
        <taxon>Neoteleostei</taxon>
        <taxon>Acanthomorphata</taxon>
        <taxon>Eupercaria</taxon>
        <taxon>Perciformes</taxon>
        <taxon>Percoidei</taxon>
        <taxon>Percidae</taxon>
        <taxon>Percinae</taxon>
        <taxon>Perca</taxon>
    </lineage>
</organism>
<accession>A0A484BYI1</accession>
<dbReference type="STRING" id="8167.A0A484BYI1"/>
<dbReference type="EMBL" id="SCKG01000079">
    <property type="protein sequence ID" value="TDG95846.1"/>
    <property type="molecule type" value="Genomic_DNA"/>
</dbReference>